<keyword evidence="5" id="KW-0679">Respiratory chain</keyword>
<dbReference type="GO" id="GO:0005743">
    <property type="term" value="C:mitochondrial inner membrane"/>
    <property type="evidence" value="ECO:0007669"/>
    <property type="project" value="UniProtKB-SubCell"/>
</dbReference>
<evidence type="ECO:0000256" key="9">
    <source>
        <dbReference type="ARBA" id="ARBA00022989"/>
    </source>
</evidence>
<keyword evidence="11 14" id="KW-0472">Membrane</keyword>
<keyword evidence="15" id="KW-1185">Reference proteome</keyword>
<evidence type="ECO:0000256" key="13">
    <source>
        <dbReference type="ARBA" id="ARBA00030987"/>
    </source>
</evidence>
<evidence type="ECO:0000256" key="3">
    <source>
        <dbReference type="ARBA" id="ARBA00018681"/>
    </source>
</evidence>
<evidence type="ECO:0000256" key="2">
    <source>
        <dbReference type="ARBA" id="ARBA00007260"/>
    </source>
</evidence>
<evidence type="ECO:0000256" key="10">
    <source>
        <dbReference type="ARBA" id="ARBA00023128"/>
    </source>
</evidence>
<dbReference type="WBParaSite" id="TMUE_1000005064.1">
    <property type="protein sequence ID" value="TMUE_1000005064.1"/>
    <property type="gene ID" value="WBGene00292457"/>
</dbReference>
<dbReference type="STRING" id="70415.A0A5S6QD09"/>
<organism evidence="15 16">
    <name type="scientific">Trichuris muris</name>
    <name type="common">Mouse whipworm</name>
    <dbReference type="NCBI Taxonomy" id="70415"/>
    <lineage>
        <taxon>Eukaryota</taxon>
        <taxon>Metazoa</taxon>
        <taxon>Ecdysozoa</taxon>
        <taxon>Nematoda</taxon>
        <taxon>Enoplea</taxon>
        <taxon>Dorylaimia</taxon>
        <taxon>Trichinellida</taxon>
        <taxon>Trichuridae</taxon>
        <taxon>Trichuris</taxon>
    </lineage>
</organism>
<dbReference type="InterPro" id="IPR009866">
    <property type="entry name" value="NADH_UbQ_OxRdtase_NDUFB4_su"/>
</dbReference>
<evidence type="ECO:0000256" key="12">
    <source>
        <dbReference type="ARBA" id="ARBA00030212"/>
    </source>
</evidence>
<evidence type="ECO:0000256" key="4">
    <source>
        <dbReference type="ARBA" id="ARBA00022448"/>
    </source>
</evidence>
<accession>A0A5S6QD09</accession>
<keyword evidence="7" id="KW-0999">Mitochondrion inner membrane</keyword>
<evidence type="ECO:0000256" key="1">
    <source>
        <dbReference type="ARBA" id="ARBA00004434"/>
    </source>
</evidence>
<dbReference type="PANTHER" id="PTHR15469">
    <property type="entry name" value="NADH-UBIQUINONE OXIDOREDUCTASE B15 SUBUNIT"/>
    <property type="match status" value="1"/>
</dbReference>
<protein>
    <recommendedName>
        <fullName evidence="3">NADH dehydrogenase [ubiquinone] 1 beta subcomplex subunit 4</fullName>
    </recommendedName>
    <alternativeName>
        <fullName evidence="12">Complex I-B15</fullName>
    </alternativeName>
    <alternativeName>
        <fullName evidence="13">NADH-ubiquinone oxidoreductase B15 subunit</fullName>
    </alternativeName>
</protein>
<sequence>MRPLFKDIARADEPDLMDMLHESVSWTTKNGRSASRSTNCDRPDEDLKTQQIALLYVAFALKVSLQSSTMHRLPKWAPLLPKAFPGALAVGKFSSQPTNPINNLWQDPIYGYFETHGRMEFKPGEEYGLSDEQKKAVMERYRRKALLKRQFLEMEYNPMRYRQVQGVIVDPSMFRWYAMEMLNAERFYYTPKTVFYTIGVFFLFGYIIFRWGRSQLGEYDDLCRQGKFLWWDRNTRMPTTGGAGNVMFSNG</sequence>
<keyword evidence="10" id="KW-0496">Mitochondrion</keyword>
<keyword evidence="6 14" id="KW-0812">Transmembrane</keyword>
<reference evidence="16" key="1">
    <citation type="submission" date="2019-12" db="UniProtKB">
        <authorList>
            <consortium name="WormBaseParasite"/>
        </authorList>
    </citation>
    <scope>IDENTIFICATION</scope>
</reference>
<evidence type="ECO:0000256" key="8">
    <source>
        <dbReference type="ARBA" id="ARBA00022982"/>
    </source>
</evidence>
<evidence type="ECO:0000256" key="6">
    <source>
        <dbReference type="ARBA" id="ARBA00022692"/>
    </source>
</evidence>
<name>A0A5S6QD09_TRIMR</name>
<dbReference type="Proteomes" id="UP000046395">
    <property type="component" value="Unassembled WGS sequence"/>
</dbReference>
<feature type="transmembrane region" description="Helical" evidence="14">
    <location>
        <begin position="193"/>
        <end position="212"/>
    </location>
</feature>
<dbReference type="PANTHER" id="PTHR15469:SF0">
    <property type="entry name" value="NADH DEHYDROGENASE [UBIQUINONE] 1 BETA SUBCOMPLEX SUBUNIT 4"/>
    <property type="match status" value="1"/>
</dbReference>
<evidence type="ECO:0000256" key="14">
    <source>
        <dbReference type="SAM" id="Phobius"/>
    </source>
</evidence>
<proteinExistence type="inferred from homology"/>
<comment type="similarity">
    <text evidence="2">Belongs to the complex I NDUFB4 subunit family.</text>
</comment>
<keyword evidence="8" id="KW-0249">Electron transport</keyword>
<keyword evidence="4" id="KW-0813">Transport</keyword>
<dbReference type="AlphaFoldDB" id="A0A5S6QD09"/>
<keyword evidence="9 14" id="KW-1133">Transmembrane helix</keyword>
<dbReference type="Pfam" id="PF07225">
    <property type="entry name" value="NDUF_B4"/>
    <property type="match status" value="1"/>
</dbReference>
<evidence type="ECO:0000256" key="7">
    <source>
        <dbReference type="ARBA" id="ARBA00022792"/>
    </source>
</evidence>
<comment type="subcellular location">
    <subcellularLocation>
        <location evidence="1">Mitochondrion inner membrane</location>
        <topology evidence="1">Single-pass membrane protein</topology>
    </subcellularLocation>
</comment>
<evidence type="ECO:0000313" key="15">
    <source>
        <dbReference type="Proteomes" id="UP000046395"/>
    </source>
</evidence>
<evidence type="ECO:0000256" key="11">
    <source>
        <dbReference type="ARBA" id="ARBA00023136"/>
    </source>
</evidence>
<evidence type="ECO:0000313" key="16">
    <source>
        <dbReference type="WBParaSite" id="TMUE_1000005064.1"/>
    </source>
</evidence>
<evidence type="ECO:0000256" key="5">
    <source>
        <dbReference type="ARBA" id="ARBA00022660"/>
    </source>
</evidence>